<dbReference type="InterPro" id="IPR008792">
    <property type="entry name" value="PQQD"/>
</dbReference>
<dbReference type="Gene3D" id="1.10.10.1150">
    <property type="entry name" value="Coenzyme PQQ synthesis protein D (PqqD)"/>
    <property type="match status" value="1"/>
</dbReference>
<protein>
    <submittedName>
        <fullName evidence="4">Pyrroloquinoline quinone biosynthesis peptide chaperone PqqD</fullName>
    </submittedName>
</protein>
<comment type="caution">
    <text evidence="4">The sequence shown here is derived from an EMBL/GenBank/DDBJ whole genome shotgun (WGS) entry which is preliminary data.</text>
</comment>
<keyword evidence="5" id="KW-1185">Reference proteome</keyword>
<keyword evidence="3" id="KW-0884">PQQ biosynthesis</keyword>
<reference evidence="4 5" key="1">
    <citation type="submission" date="2023-01" db="EMBL/GenBank/DDBJ databases">
        <title>Pseudomonas SA3-5T sp. nov., isolated from tidal flat sediment.</title>
        <authorList>
            <person name="Kim H.S."/>
            <person name="Kim J.-S."/>
            <person name="Suh M.K."/>
            <person name="Eom M.K."/>
            <person name="Lee J.-S."/>
        </authorList>
    </citation>
    <scope>NUCLEOTIDE SEQUENCE [LARGE SCALE GENOMIC DNA]</scope>
    <source>
        <strain evidence="4 5">SA3-5</strain>
    </source>
</reference>
<dbReference type="InterPro" id="IPR041881">
    <property type="entry name" value="PqqD_sf"/>
</dbReference>
<comment type="subunit">
    <text evidence="2">Monomer. Interacts with PqqE.</text>
</comment>
<evidence type="ECO:0000256" key="3">
    <source>
        <dbReference type="ARBA" id="ARBA00022905"/>
    </source>
</evidence>
<dbReference type="NCBIfam" id="TIGR03859">
    <property type="entry name" value="PQQ_PqqD"/>
    <property type="match status" value="1"/>
</dbReference>
<dbReference type="EMBL" id="JAQJZJ010000010">
    <property type="protein sequence ID" value="MDA7088578.1"/>
    <property type="molecule type" value="Genomic_DNA"/>
</dbReference>
<proteinExistence type="predicted"/>
<evidence type="ECO:0000256" key="2">
    <source>
        <dbReference type="ARBA" id="ARBA00011741"/>
    </source>
</evidence>
<sequence length="97" mass="11002">MTTVPIDLADRFEIRPPFMFRWEHSQHAHVLLYPEGIVKLNKTGGDILNCCDGHTNVAEVLEQLGALYEVADANVIRNGVLRFLEVSRGKGWIRIKT</sequence>
<dbReference type="RefSeq" id="WP_271349471.1">
    <property type="nucleotide sequence ID" value="NZ_JAQJZJ010000010.1"/>
</dbReference>
<name>A0ABT4XK52_9PSED</name>
<comment type="pathway">
    <text evidence="1">Cofactor biosynthesis; pyrroloquinoline quinone biosynthesis.</text>
</comment>
<gene>
    <name evidence="4" type="primary">pqqD</name>
    <name evidence="4" type="ORF">PH586_19535</name>
</gene>
<accession>A0ABT4XK52</accession>
<dbReference type="Proteomes" id="UP001212042">
    <property type="component" value="Unassembled WGS sequence"/>
</dbReference>
<evidence type="ECO:0000313" key="5">
    <source>
        <dbReference type="Proteomes" id="UP001212042"/>
    </source>
</evidence>
<dbReference type="InterPro" id="IPR022479">
    <property type="entry name" value="PqqD_bac"/>
</dbReference>
<evidence type="ECO:0000256" key="1">
    <source>
        <dbReference type="ARBA" id="ARBA00004886"/>
    </source>
</evidence>
<organism evidence="4 5">
    <name type="scientific">Pseudomonas aestuarii</name>
    <dbReference type="NCBI Taxonomy" id="3018340"/>
    <lineage>
        <taxon>Bacteria</taxon>
        <taxon>Pseudomonadati</taxon>
        <taxon>Pseudomonadota</taxon>
        <taxon>Gammaproteobacteria</taxon>
        <taxon>Pseudomonadales</taxon>
        <taxon>Pseudomonadaceae</taxon>
        <taxon>Pseudomonas</taxon>
    </lineage>
</organism>
<dbReference type="Pfam" id="PF05402">
    <property type="entry name" value="PqqD"/>
    <property type="match status" value="1"/>
</dbReference>
<evidence type="ECO:0000313" key="4">
    <source>
        <dbReference type="EMBL" id="MDA7088578.1"/>
    </source>
</evidence>